<gene>
    <name evidence="1" type="ORF">LEP48_16035</name>
</gene>
<evidence type="ECO:0000313" key="1">
    <source>
        <dbReference type="EMBL" id="MCA5894848.1"/>
    </source>
</evidence>
<reference evidence="1 2" key="1">
    <citation type="submission" date="2021-09" db="EMBL/GenBank/DDBJ databases">
        <title>Isoptericola luteus sp. nov., a novel bacterium isolated from Harbin, the capital city of Heilongjiang province.</title>
        <authorList>
            <person name="Li J."/>
        </authorList>
    </citation>
    <scope>NUCLEOTIDE SEQUENCE [LARGE SCALE GENOMIC DNA]</scope>
    <source>
        <strain evidence="1 2">NEAU-Y5</strain>
    </source>
</reference>
<dbReference type="Proteomes" id="UP001319870">
    <property type="component" value="Unassembled WGS sequence"/>
</dbReference>
<accession>A0ABS7ZIK8</accession>
<keyword evidence="2" id="KW-1185">Reference proteome</keyword>
<organism evidence="1 2">
    <name type="scientific">Isoptericola luteus</name>
    <dbReference type="NCBI Taxonomy" id="2879484"/>
    <lineage>
        <taxon>Bacteria</taxon>
        <taxon>Bacillati</taxon>
        <taxon>Actinomycetota</taxon>
        <taxon>Actinomycetes</taxon>
        <taxon>Micrococcales</taxon>
        <taxon>Promicromonosporaceae</taxon>
        <taxon>Isoptericola</taxon>
    </lineage>
</organism>
<name>A0ABS7ZIK8_9MICO</name>
<comment type="caution">
    <text evidence="1">The sequence shown here is derived from an EMBL/GenBank/DDBJ whole genome shotgun (WGS) entry which is preliminary data.</text>
</comment>
<dbReference type="RefSeq" id="WP_225566580.1">
    <property type="nucleotide sequence ID" value="NZ_JAIXCQ010000013.1"/>
</dbReference>
<proteinExistence type="predicted"/>
<protein>
    <submittedName>
        <fullName evidence="1">Uncharacterized protein</fullName>
    </submittedName>
</protein>
<dbReference type="EMBL" id="JAIXCQ010000013">
    <property type="protein sequence ID" value="MCA5894848.1"/>
    <property type="molecule type" value="Genomic_DNA"/>
</dbReference>
<sequence>MNPPNRPRRGFWYQVWRPFRALGRGIARVLEVFDLISVVVNVGRGVVWLFRGVGSLVARIFDW</sequence>
<evidence type="ECO:0000313" key="2">
    <source>
        <dbReference type="Proteomes" id="UP001319870"/>
    </source>
</evidence>